<dbReference type="STRING" id="329046.A0A1Y2BNL7"/>
<dbReference type="Pfam" id="PF01565">
    <property type="entry name" value="FAD_binding_4"/>
    <property type="match status" value="1"/>
</dbReference>
<dbReference type="GO" id="GO:0050614">
    <property type="term" value="F:Delta24-sterol reductase activity"/>
    <property type="evidence" value="ECO:0007669"/>
    <property type="project" value="UniProtKB-EC"/>
</dbReference>
<evidence type="ECO:0000313" key="10">
    <source>
        <dbReference type="Proteomes" id="UP000193642"/>
    </source>
</evidence>
<dbReference type="GO" id="GO:0016020">
    <property type="term" value="C:membrane"/>
    <property type="evidence" value="ECO:0007669"/>
    <property type="project" value="UniProtKB-SubCell"/>
</dbReference>
<dbReference type="InterPro" id="IPR016166">
    <property type="entry name" value="FAD-bd_PCMH"/>
</dbReference>
<feature type="transmembrane region" description="Helical" evidence="7">
    <location>
        <begin position="45"/>
        <end position="65"/>
    </location>
</feature>
<dbReference type="Proteomes" id="UP000193642">
    <property type="component" value="Unassembled WGS sequence"/>
</dbReference>
<dbReference type="PROSITE" id="PS51387">
    <property type="entry name" value="FAD_PCMH"/>
    <property type="match status" value="1"/>
</dbReference>
<dbReference type="GO" id="GO:0071949">
    <property type="term" value="F:FAD binding"/>
    <property type="evidence" value="ECO:0007669"/>
    <property type="project" value="InterPro"/>
</dbReference>
<evidence type="ECO:0000256" key="4">
    <source>
        <dbReference type="ARBA" id="ARBA00022989"/>
    </source>
</evidence>
<proteinExistence type="predicted"/>
<dbReference type="GO" id="GO:0008202">
    <property type="term" value="P:steroid metabolic process"/>
    <property type="evidence" value="ECO:0007669"/>
    <property type="project" value="TreeGrafter"/>
</dbReference>
<organism evidence="9 10">
    <name type="scientific">Rhizoclosmatium globosum</name>
    <dbReference type="NCBI Taxonomy" id="329046"/>
    <lineage>
        <taxon>Eukaryota</taxon>
        <taxon>Fungi</taxon>
        <taxon>Fungi incertae sedis</taxon>
        <taxon>Chytridiomycota</taxon>
        <taxon>Chytridiomycota incertae sedis</taxon>
        <taxon>Chytridiomycetes</taxon>
        <taxon>Chytridiales</taxon>
        <taxon>Chytriomycetaceae</taxon>
        <taxon>Rhizoclosmatium</taxon>
    </lineage>
</organism>
<protein>
    <recommendedName>
        <fullName evidence="2">Delta(24)-sterol reductase</fullName>
        <ecNumber evidence="2">1.3.1.72</ecNumber>
    </recommendedName>
</protein>
<dbReference type="Gene3D" id="3.30.465.10">
    <property type="match status" value="1"/>
</dbReference>
<evidence type="ECO:0000256" key="5">
    <source>
        <dbReference type="ARBA" id="ARBA00023002"/>
    </source>
</evidence>
<keyword evidence="5" id="KW-0560">Oxidoreductase</keyword>
<dbReference type="PANTHER" id="PTHR10801:SF0">
    <property type="entry name" value="DELTA(24)-STEROL REDUCTASE"/>
    <property type="match status" value="1"/>
</dbReference>
<dbReference type="EC" id="1.3.1.72" evidence="2"/>
<gene>
    <name evidence="9" type="ORF">BCR33DRAFT_790398</name>
</gene>
<dbReference type="InterPro" id="IPR040165">
    <property type="entry name" value="Diminuto-like"/>
</dbReference>
<comment type="caution">
    <text evidence="9">The sequence shown here is derived from an EMBL/GenBank/DDBJ whole genome shotgun (WGS) entry which is preliminary data.</text>
</comment>
<keyword evidence="10" id="KW-1185">Reference proteome</keyword>
<evidence type="ECO:0000313" key="9">
    <source>
        <dbReference type="EMBL" id="ORY36358.1"/>
    </source>
</evidence>
<dbReference type="AlphaFoldDB" id="A0A1Y2BNL7"/>
<dbReference type="InterPro" id="IPR036318">
    <property type="entry name" value="FAD-bd_PCMH-like_sf"/>
</dbReference>
<reference evidence="9 10" key="1">
    <citation type="submission" date="2016-07" db="EMBL/GenBank/DDBJ databases">
        <title>Pervasive Adenine N6-methylation of Active Genes in Fungi.</title>
        <authorList>
            <consortium name="DOE Joint Genome Institute"/>
            <person name="Mondo S.J."/>
            <person name="Dannebaum R.O."/>
            <person name="Kuo R.C."/>
            <person name="Labutti K."/>
            <person name="Haridas S."/>
            <person name="Kuo A."/>
            <person name="Salamov A."/>
            <person name="Ahrendt S.R."/>
            <person name="Lipzen A."/>
            <person name="Sullivan W."/>
            <person name="Andreopoulos W.B."/>
            <person name="Clum A."/>
            <person name="Lindquist E."/>
            <person name="Daum C."/>
            <person name="Ramamoorthy G.K."/>
            <person name="Gryganskyi A."/>
            <person name="Culley D."/>
            <person name="Magnuson J.K."/>
            <person name="James T.Y."/>
            <person name="O'Malley M.A."/>
            <person name="Stajich J.E."/>
            <person name="Spatafora J.W."/>
            <person name="Visel A."/>
            <person name="Grigoriev I.V."/>
        </authorList>
    </citation>
    <scope>NUCLEOTIDE SEQUENCE [LARGE SCALE GENOMIC DNA]</scope>
    <source>
        <strain evidence="9 10">JEL800</strain>
    </source>
</reference>
<feature type="domain" description="FAD-binding PCMH-type" evidence="8">
    <location>
        <begin position="66"/>
        <end position="247"/>
    </location>
</feature>
<keyword evidence="6 7" id="KW-0472">Membrane</keyword>
<evidence type="ECO:0000259" key="8">
    <source>
        <dbReference type="PROSITE" id="PS51387"/>
    </source>
</evidence>
<evidence type="ECO:0000256" key="2">
    <source>
        <dbReference type="ARBA" id="ARBA00012405"/>
    </source>
</evidence>
<comment type="subcellular location">
    <subcellularLocation>
        <location evidence="1">Membrane</location>
        <topology evidence="1">Single-pass membrane protein</topology>
    </subcellularLocation>
</comment>
<dbReference type="OrthoDB" id="415825at2759"/>
<sequence>MTVPEPKSKFTKPVLLPVPESRKREKLPPATQQEQLEDFLMDQRWLAVILLVLPLNFLFTSYWAFRDYLVRTVLSPFRSHDRTVAYIQKQMQKWRESGSKNYLCSRRPGFLQVTLRDGVYKHKDNAIDLPLYDILELDTEKRTVKVEPSVNIGQLTRFLIPKGWCIPVIPEYDDLTMGGMLNGYGIEGSSHKYGLFNDIIKSIDIIVGTGEVVHCSPTENADLFYALPWSYGGIGFAVMIELEIIPVKKYCRLVYEPMRTVDDMVNRFTELAEAANPPEYLEGIQYDYHNGILTHGDFADEVGKDGKYNAMGRWWKPWFHRHAEILMKKDHPTVEYIPLRDYLHRHTRSLYWEGDLIIPIGNHWLFRYTLGWLMPPSVSFLKLTQTKAQRDHYFHKHIAQDYLLPLNKLKESLDLSHQVYEVYPLWLCPHAVLKTTPQGALRAPVNGADIEQYVDVGIWGVPGAVGRREKYDAHEANREYETWLRENRGYQAMYAISEMTADEFYEMFDMTLYKNARKKYKSEGVFMDVTQKVLVKKDNSKDFATLL</sequence>
<evidence type="ECO:0000256" key="1">
    <source>
        <dbReference type="ARBA" id="ARBA00004167"/>
    </source>
</evidence>
<dbReference type="EMBL" id="MCGO01000056">
    <property type="protein sequence ID" value="ORY36358.1"/>
    <property type="molecule type" value="Genomic_DNA"/>
</dbReference>
<dbReference type="SUPFAM" id="SSF56176">
    <property type="entry name" value="FAD-binding/transporter-associated domain-like"/>
    <property type="match status" value="1"/>
</dbReference>
<name>A0A1Y2BNL7_9FUNG</name>
<dbReference type="GO" id="GO:0005737">
    <property type="term" value="C:cytoplasm"/>
    <property type="evidence" value="ECO:0007669"/>
    <property type="project" value="TreeGrafter"/>
</dbReference>
<keyword evidence="3 7" id="KW-0812">Transmembrane</keyword>
<evidence type="ECO:0000256" key="6">
    <source>
        <dbReference type="ARBA" id="ARBA00023136"/>
    </source>
</evidence>
<accession>A0A1Y2BNL7</accession>
<evidence type="ECO:0000256" key="7">
    <source>
        <dbReference type="SAM" id="Phobius"/>
    </source>
</evidence>
<keyword evidence="4 7" id="KW-1133">Transmembrane helix</keyword>
<dbReference type="PANTHER" id="PTHR10801">
    <property type="entry name" value="24-DEHYDROCHOLESTEROL REDUCTASE"/>
    <property type="match status" value="1"/>
</dbReference>
<dbReference type="InterPro" id="IPR006094">
    <property type="entry name" value="Oxid_FAD_bind_N"/>
</dbReference>
<evidence type="ECO:0000256" key="3">
    <source>
        <dbReference type="ARBA" id="ARBA00022692"/>
    </source>
</evidence>
<dbReference type="InterPro" id="IPR016169">
    <property type="entry name" value="FAD-bd_PCMH_sub2"/>
</dbReference>